<dbReference type="RefSeq" id="WP_118281768.1">
    <property type="nucleotide sequence ID" value="NZ_JACOPG010000003.1"/>
</dbReference>
<keyword evidence="1" id="KW-0812">Transmembrane</keyword>
<protein>
    <recommendedName>
        <fullName evidence="4">ABC transporter permease</fullName>
    </recommendedName>
</protein>
<feature type="transmembrane region" description="Helical" evidence="1">
    <location>
        <begin position="363"/>
        <end position="383"/>
    </location>
</feature>
<comment type="caution">
    <text evidence="2">The sequence shown here is derived from an EMBL/GenBank/DDBJ whole genome shotgun (WGS) entry which is preliminary data.</text>
</comment>
<keyword evidence="3" id="KW-1185">Reference proteome</keyword>
<feature type="transmembrane region" description="Helical" evidence="1">
    <location>
        <begin position="254"/>
        <end position="272"/>
    </location>
</feature>
<evidence type="ECO:0000313" key="3">
    <source>
        <dbReference type="Proteomes" id="UP000643810"/>
    </source>
</evidence>
<sequence>MKSKTSFFNKTIYKKNLTRFVAFPLLYFAFLFISMSCNMLVNRLNMQKSPDAYIQTLKTHQDLYEGVMNRNVPIFVAIYMILVTLAVFSYLYQRRSCNMMHAFPVNRKIMFSTGIASILTLTLLPQLAVTLINTILYLVFGAGSLVWIPWYWMLCMIAYDLCFLGIALFTAMISGQLITNFIFYWIFNFMFMAAEVVIRVLLSFLCFGVYSSDIYRNKLLCMTPSAYLPHHTGIYINDATYRIYHILPEALPTLLVYALVGIGLAGLAYLLYQHKALETCGDFIAVPFMKPVFTLGMTFFASLLATVGIGYALTNLLSENETVFFISIMILCLGIGVILYFIIQMLIDRTRHVWKRRYMKYCCIYTGVIFAFLLCVRFDVFGIERQVPTASDVFEVDMTMGETTYALTDADEIADFISIHKEIINEKEELLDYSRHCSEPYGFLDISYHLKDGSSLSRSYRLPDYAGKSEAYQNTCQKLLSLFNDKDAILTHGISKNYAELQAEDVTFYPFDAPDDGSEEKTYTNAQLQNLYEAFVQDIKEGNYKITDLDASAPCYSDSFALVLRSPEPILLDRTKYSFYYTGRSSLSLFTNYVSVTGALSPVSKMAVAEETKEAVAANGDMTAHLYIHPTPDCTHTLQAMIDMGMITNTDDLTLSTAGEVYMFTDE</sequence>
<feature type="transmembrane region" description="Helical" evidence="1">
    <location>
        <begin position="292"/>
        <end position="311"/>
    </location>
</feature>
<keyword evidence="1" id="KW-0472">Membrane</keyword>
<keyword evidence="1" id="KW-1133">Transmembrane helix</keyword>
<dbReference type="Proteomes" id="UP000643810">
    <property type="component" value="Unassembled WGS sequence"/>
</dbReference>
<reference evidence="2 3" key="1">
    <citation type="submission" date="2020-08" db="EMBL/GenBank/DDBJ databases">
        <title>Genome public.</title>
        <authorList>
            <person name="Liu C."/>
            <person name="Sun Q."/>
        </authorList>
    </citation>
    <scope>NUCLEOTIDE SEQUENCE [LARGE SCALE GENOMIC DNA]</scope>
    <source>
        <strain evidence="2 3">NSJ-9</strain>
    </source>
</reference>
<proteinExistence type="predicted"/>
<evidence type="ECO:0008006" key="4">
    <source>
        <dbReference type="Google" id="ProtNLM"/>
    </source>
</evidence>
<evidence type="ECO:0000256" key="1">
    <source>
        <dbReference type="SAM" id="Phobius"/>
    </source>
</evidence>
<feature type="transmembrane region" description="Helical" evidence="1">
    <location>
        <begin position="72"/>
        <end position="92"/>
    </location>
</feature>
<name>A0ABR7GHW7_9FIRM</name>
<feature type="transmembrane region" description="Helical" evidence="1">
    <location>
        <begin position="150"/>
        <end position="170"/>
    </location>
</feature>
<organism evidence="2 3">
    <name type="scientific">Roseburia lenta</name>
    <dbReference type="NCBI Taxonomy" id="2763061"/>
    <lineage>
        <taxon>Bacteria</taxon>
        <taxon>Bacillati</taxon>
        <taxon>Bacillota</taxon>
        <taxon>Clostridia</taxon>
        <taxon>Lachnospirales</taxon>
        <taxon>Lachnospiraceae</taxon>
        <taxon>Roseburia</taxon>
    </lineage>
</organism>
<dbReference type="EMBL" id="JACOPG010000003">
    <property type="protein sequence ID" value="MBC5686878.1"/>
    <property type="molecule type" value="Genomic_DNA"/>
</dbReference>
<gene>
    <name evidence="2" type="ORF">H8R94_09730</name>
</gene>
<feature type="transmembrane region" description="Helical" evidence="1">
    <location>
        <begin position="113"/>
        <end position="138"/>
    </location>
</feature>
<feature type="transmembrane region" description="Helical" evidence="1">
    <location>
        <begin position="182"/>
        <end position="210"/>
    </location>
</feature>
<feature type="transmembrane region" description="Helical" evidence="1">
    <location>
        <begin position="323"/>
        <end position="343"/>
    </location>
</feature>
<feature type="transmembrane region" description="Helical" evidence="1">
    <location>
        <begin position="20"/>
        <end position="41"/>
    </location>
</feature>
<accession>A0ABR7GHW7</accession>
<evidence type="ECO:0000313" key="2">
    <source>
        <dbReference type="EMBL" id="MBC5686878.1"/>
    </source>
</evidence>